<reference evidence="17" key="2">
    <citation type="submission" date="2025-08" db="UniProtKB">
        <authorList>
            <consortium name="Ensembl"/>
        </authorList>
    </citation>
    <scope>IDENTIFICATION</scope>
</reference>
<dbReference type="InterPro" id="IPR002456">
    <property type="entry name" value="GPCR_3_GABA_rcpt_B1"/>
</dbReference>
<keyword evidence="5" id="KW-0297">G-protein coupled receptor</keyword>
<comment type="subcellular location">
    <subcellularLocation>
        <location evidence="1">Membrane</location>
        <topology evidence="1">Multi-pass membrane protein</topology>
    </subcellularLocation>
</comment>
<dbReference type="CDD" id="cd00033">
    <property type="entry name" value="CCP"/>
    <property type="match status" value="2"/>
</dbReference>
<evidence type="ECO:0008006" key="19">
    <source>
        <dbReference type="Google" id="ProtNLM"/>
    </source>
</evidence>
<evidence type="ECO:0000256" key="9">
    <source>
        <dbReference type="ARBA" id="ARBA00023180"/>
    </source>
</evidence>
<dbReference type="CDD" id="cd06366">
    <property type="entry name" value="PBP1_GABAb_receptor"/>
    <property type="match status" value="1"/>
</dbReference>
<evidence type="ECO:0000256" key="2">
    <source>
        <dbReference type="ARBA" id="ARBA00008991"/>
    </source>
</evidence>
<dbReference type="CDD" id="cd15291">
    <property type="entry name" value="7tmC_GABA-B-R1"/>
    <property type="match status" value="1"/>
</dbReference>
<keyword evidence="14" id="KW-0732">Signal</keyword>
<evidence type="ECO:0000256" key="10">
    <source>
        <dbReference type="ARBA" id="ARBA00023224"/>
    </source>
</evidence>
<evidence type="ECO:0000256" key="5">
    <source>
        <dbReference type="ARBA" id="ARBA00023040"/>
    </source>
</evidence>
<dbReference type="PRINTS" id="PR01176">
    <property type="entry name" value="GABABRECEPTR"/>
</dbReference>
<dbReference type="GO" id="GO:0038039">
    <property type="term" value="C:G protein-coupled receptor heterodimeric complex"/>
    <property type="evidence" value="ECO:0007669"/>
    <property type="project" value="TreeGrafter"/>
</dbReference>
<evidence type="ECO:0000259" key="15">
    <source>
        <dbReference type="PROSITE" id="PS50259"/>
    </source>
</evidence>
<feature type="chain" id="PRO_5044333594" description="Gamma-aminobutyric acid type B receptor subunit 1" evidence="14">
    <location>
        <begin position="18"/>
        <end position="903"/>
    </location>
</feature>
<name>A0AAX7VKI7_ASTCA</name>
<dbReference type="Pfam" id="PF00003">
    <property type="entry name" value="7tm_3"/>
    <property type="match status" value="1"/>
</dbReference>
<reference evidence="17" key="3">
    <citation type="submission" date="2025-09" db="UniProtKB">
        <authorList>
            <consortium name="Ensembl"/>
        </authorList>
    </citation>
    <scope>IDENTIFICATION</scope>
</reference>
<dbReference type="PANTHER" id="PTHR10519:SF77">
    <property type="entry name" value="GAMMA-AMINOBUTYRIC ACID TYPE B RECEPTOR SUBUNIT 1"/>
    <property type="match status" value="1"/>
</dbReference>
<dbReference type="FunFam" id="3.40.50.2300:FF:000056">
    <property type="entry name" value="Gamma-aminobutyric acid type B receptor subunit 1"/>
    <property type="match status" value="1"/>
</dbReference>
<dbReference type="Gene3D" id="2.10.70.10">
    <property type="entry name" value="Complement Module, domain 1"/>
    <property type="match status" value="1"/>
</dbReference>
<dbReference type="GO" id="GO:0004965">
    <property type="term" value="F:G protein-coupled GABA receptor activity"/>
    <property type="evidence" value="ECO:0007669"/>
    <property type="project" value="InterPro"/>
</dbReference>
<organism evidence="17 18">
    <name type="scientific">Astatotilapia calliptera</name>
    <name type="common">Eastern happy</name>
    <name type="synonym">Chromis callipterus</name>
    <dbReference type="NCBI Taxonomy" id="8154"/>
    <lineage>
        <taxon>Eukaryota</taxon>
        <taxon>Metazoa</taxon>
        <taxon>Chordata</taxon>
        <taxon>Craniata</taxon>
        <taxon>Vertebrata</taxon>
        <taxon>Euteleostomi</taxon>
        <taxon>Actinopterygii</taxon>
        <taxon>Neopterygii</taxon>
        <taxon>Teleostei</taxon>
        <taxon>Neoteleostei</taxon>
        <taxon>Acanthomorphata</taxon>
        <taxon>Ovalentaria</taxon>
        <taxon>Cichlomorphae</taxon>
        <taxon>Cichliformes</taxon>
        <taxon>Cichlidae</taxon>
        <taxon>African cichlids</taxon>
        <taxon>Pseudocrenilabrinae</taxon>
        <taxon>Haplochromini</taxon>
        <taxon>Astatotilapia</taxon>
    </lineage>
</organism>
<feature type="disulfide bond" evidence="11">
    <location>
        <begin position="129"/>
        <end position="156"/>
    </location>
</feature>
<reference evidence="17" key="1">
    <citation type="submission" date="2018-05" db="EMBL/GenBank/DDBJ databases">
        <authorList>
            <person name="Datahose"/>
        </authorList>
    </citation>
    <scope>NUCLEOTIDE SEQUENCE</scope>
</reference>
<dbReference type="PROSITE" id="PS50259">
    <property type="entry name" value="G_PROTEIN_RECEP_F3_4"/>
    <property type="match status" value="1"/>
</dbReference>
<dbReference type="Gene3D" id="3.40.50.2300">
    <property type="match status" value="2"/>
</dbReference>
<dbReference type="InterPro" id="IPR002455">
    <property type="entry name" value="GPCR3_GABA-B"/>
</dbReference>
<feature type="transmembrane region" description="Helical" evidence="13">
    <location>
        <begin position="577"/>
        <end position="602"/>
    </location>
</feature>
<comment type="similarity">
    <text evidence="2">Belongs to the G-protein coupled receptor 3 family. GABA-B receptor subfamily.</text>
</comment>
<dbReference type="PRINTS" id="PR00248">
    <property type="entry name" value="GPCRMGR"/>
</dbReference>
<dbReference type="InterPro" id="IPR001828">
    <property type="entry name" value="ANF_lig-bd_rcpt"/>
</dbReference>
<keyword evidence="9" id="KW-0325">Glycoprotein</keyword>
<dbReference type="InterPro" id="IPR017978">
    <property type="entry name" value="GPCR_3_C"/>
</dbReference>
<keyword evidence="7 11" id="KW-1015">Disulfide bond</keyword>
<dbReference type="InterPro" id="IPR028082">
    <property type="entry name" value="Peripla_BP_I"/>
</dbReference>
<dbReference type="GeneTree" id="ENSGT00940000157642"/>
<keyword evidence="8" id="KW-0675">Receptor</keyword>
<feature type="transmembrane region" description="Helical" evidence="13">
    <location>
        <begin position="653"/>
        <end position="674"/>
    </location>
</feature>
<dbReference type="Proteomes" id="UP000265100">
    <property type="component" value="Chromosome 11"/>
</dbReference>
<keyword evidence="18" id="KW-1185">Reference proteome</keyword>
<dbReference type="SMART" id="SM00032">
    <property type="entry name" value="CCP"/>
    <property type="match status" value="2"/>
</dbReference>
<dbReference type="Ensembl" id="ENSACLT00000065402.1">
    <property type="protein sequence ID" value="ENSACLP00000082250.1"/>
    <property type="gene ID" value="ENSACLG00000010781.2"/>
</dbReference>
<dbReference type="Pfam" id="PF01094">
    <property type="entry name" value="ANF_receptor"/>
    <property type="match status" value="1"/>
</dbReference>
<evidence type="ECO:0000256" key="3">
    <source>
        <dbReference type="ARBA" id="ARBA00022692"/>
    </source>
</evidence>
<keyword evidence="3 13" id="KW-0812">Transmembrane</keyword>
<feature type="transmembrane region" description="Helical" evidence="13">
    <location>
        <begin position="803"/>
        <end position="821"/>
    </location>
</feature>
<dbReference type="InterPro" id="IPR000337">
    <property type="entry name" value="GPCR_3"/>
</dbReference>
<proteinExistence type="inferred from homology"/>
<evidence type="ECO:0000256" key="8">
    <source>
        <dbReference type="ARBA" id="ARBA00023170"/>
    </source>
</evidence>
<evidence type="ECO:0000256" key="14">
    <source>
        <dbReference type="SAM" id="SignalP"/>
    </source>
</evidence>
<feature type="transmembrane region" description="Helical" evidence="13">
    <location>
        <begin position="614"/>
        <end position="633"/>
    </location>
</feature>
<keyword evidence="11" id="KW-0768">Sushi</keyword>
<evidence type="ECO:0000256" key="11">
    <source>
        <dbReference type="PROSITE-ProRule" id="PRU00302"/>
    </source>
</evidence>
<dbReference type="PRINTS" id="PR01177">
    <property type="entry name" value="GABAB1RECPTR"/>
</dbReference>
<accession>A0AAX7VKI7</accession>
<evidence type="ECO:0000256" key="7">
    <source>
        <dbReference type="ARBA" id="ARBA00023157"/>
    </source>
</evidence>
<feature type="transmembrane region" description="Helical" evidence="13">
    <location>
        <begin position="695"/>
        <end position="718"/>
    </location>
</feature>
<keyword evidence="6 13" id="KW-0472">Membrane</keyword>
<evidence type="ECO:0000256" key="13">
    <source>
        <dbReference type="SAM" id="Phobius"/>
    </source>
</evidence>
<evidence type="ECO:0000259" key="16">
    <source>
        <dbReference type="PROSITE" id="PS50923"/>
    </source>
</evidence>
<evidence type="ECO:0000256" key="6">
    <source>
        <dbReference type="ARBA" id="ARBA00023136"/>
    </source>
</evidence>
<evidence type="ECO:0000256" key="4">
    <source>
        <dbReference type="ARBA" id="ARBA00022989"/>
    </source>
</evidence>
<protein>
    <recommendedName>
        <fullName evidence="19">Gamma-aminobutyric acid type B receptor subunit 1</fullName>
    </recommendedName>
</protein>
<feature type="compositionally biased region" description="Polar residues" evidence="12">
    <location>
        <begin position="866"/>
        <end position="877"/>
    </location>
</feature>
<dbReference type="PANTHER" id="PTHR10519">
    <property type="entry name" value="GABA-B RECEPTOR"/>
    <property type="match status" value="1"/>
</dbReference>
<feature type="transmembrane region" description="Helical" evidence="13">
    <location>
        <begin position="827"/>
        <end position="849"/>
    </location>
</feature>
<sequence>MARLLFLILLCALPSLSFLSMRLSSFILPPPPPFTPFPPGCAIIRPPRDGGIRYRGLTQEQILPVDYEIEYICRGNRVIVGPKVRKCLPNGTWTDMMQASRCCKSSLNGRVTAKPPGPPVEGTVLHYSCHAGFILEGRNISHCTKLGKWDAPKPTCLCECLRIYQVFHYTAPSSRIKIIMSYSGMPFSFFSASPSLTLSFLSFQCDPGEATKLLYDLLYTEPIKIVLMPGCSGVSTLVAEAARMWNLIVLSYGSSSPALSNRQRFPTFFRTHPSATLHNPTRVQLFKKWKWTRIATIQQTTEVFTSTLDDLEQRVKEAGIEISVRQSFLTDPAVAVKNLKRQDARIIVGLFYETEARKVFCEVFKEKLYGKKHVWFLIGWYADNWFKIKDPAINCTVENMTEAVEGHVTTEIVMLNPETVRGVSNMTSQEFLAALMSRLGGKNPEETGGFQEAPLAYDAVWALALALNKTVAPLKAKGRRLEDFNYNNHDITSEIYRALNTSSFEGVSGQVVFDAQGSRMAMTLIEQLQGGSYKKIGYYDSSQGNLSWFGNDVWIGAGPPADRTVVIDEYRYLSQKLFAAVSVFAGLGILLGIVCLTFNIYNGNVRYIQNSQPYLNNMTAVGCMMALAAVFPLGIDGHHVQKSQFPVVCQFRLWLLGLGFSLAYGSMFTKIWWVHTLFTKKDEKKEKKKQHLEPWKLYATVGVLLAIDFLSLMIWQIVDPLHITKEKFTKEAPKEDLDVLIQPLLEHCSSKKMNTWLGICPLLTICVVYGYKGLLLLLGIFLAYETKSVSTEKINDHRAVGMAIYNVAVLCLITAPVTMILSSQQDASFAFASLAIVFSAYITLVVLFVPKMRRLITRGEWQSEQQDTLKTGSSTNNNDEEKSRQLERENRELQKIIQEVRTH</sequence>
<dbReference type="GO" id="GO:0007214">
    <property type="term" value="P:gamma-aminobutyric acid signaling pathway"/>
    <property type="evidence" value="ECO:0007669"/>
    <property type="project" value="TreeGrafter"/>
</dbReference>
<dbReference type="PROSITE" id="PS50923">
    <property type="entry name" value="SUSHI"/>
    <property type="match status" value="1"/>
</dbReference>
<evidence type="ECO:0000313" key="17">
    <source>
        <dbReference type="Ensembl" id="ENSACLP00000082250.1"/>
    </source>
</evidence>
<dbReference type="Pfam" id="PF00084">
    <property type="entry name" value="Sushi"/>
    <property type="match status" value="1"/>
</dbReference>
<keyword evidence="10" id="KW-0807">Transducer</keyword>
<dbReference type="InterPro" id="IPR000436">
    <property type="entry name" value="Sushi_SCR_CCP_dom"/>
</dbReference>
<keyword evidence="4 13" id="KW-1133">Transmembrane helix</keyword>
<dbReference type="InterPro" id="IPR035976">
    <property type="entry name" value="Sushi/SCR/CCP_sf"/>
</dbReference>
<feature type="transmembrane region" description="Helical" evidence="13">
    <location>
        <begin position="756"/>
        <end position="782"/>
    </location>
</feature>
<dbReference type="SUPFAM" id="SSF57535">
    <property type="entry name" value="Complement control module/SCR domain"/>
    <property type="match status" value="2"/>
</dbReference>
<evidence type="ECO:0000256" key="1">
    <source>
        <dbReference type="ARBA" id="ARBA00004141"/>
    </source>
</evidence>
<feature type="region of interest" description="Disordered" evidence="12">
    <location>
        <begin position="866"/>
        <end position="888"/>
    </location>
</feature>
<evidence type="ECO:0000313" key="18">
    <source>
        <dbReference type="Proteomes" id="UP000265100"/>
    </source>
</evidence>
<feature type="domain" description="Sushi" evidence="16">
    <location>
        <begin position="100"/>
        <end position="158"/>
    </location>
</feature>
<evidence type="ECO:0000256" key="12">
    <source>
        <dbReference type="SAM" id="MobiDB-lite"/>
    </source>
</evidence>
<feature type="compositionally biased region" description="Basic and acidic residues" evidence="12">
    <location>
        <begin position="879"/>
        <end position="888"/>
    </location>
</feature>
<dbReference type="AlphaFoldDB" id="A0AAX7VKI7"/>
<feature type="domain" description="G-protein coupled receptors family 3 profile" evidence="15">
    <location>
        <begin position="584"/>
        <end position="871"/>
    </location>
</feature>
<feature type="signal peptide" evidence="14">
    <location>
        <begin position="1"/>
        <end position="17"/>
    </location>
</feature>
<comment type="caution">
    <text evidence="11">Lacks conserved residue(s) required for the propagation of feature annotation.</text>
</comment>
<dbReference type="SUPFAM" id="SSF53822">
    <property type="entry name" value="Periplasmic binding protein-like I"/>
    <property type="match status" value="1"/>
</dbReference>